<dbReference type="InterPro" id="IPR012923">
    <property type="entry name" value="Csm3"/>
</dbReference>
<dbReference type="VEuPathDB" id="FungiDB:CXQ85_002869"/>
<evidence type="ECO:0000313" key="4">
    <source>
        <dbReference type="Proteomes" id="UP000244309"/>
    </source>
</evidence>
<feature type="compositionally biased region" description="Acidic residues" evidence="1">
    <location>
        <begin position="231"/>
        <end position="241"/>
    </location>
</feature>
<feature type="compositionally biased region" description="Polar residues" evidence="1">
    <location>
        <begin position="167"/>
        <end position="181"/>
    </location>
</feature>
<feature type="region of interest" description="Disordered" evidence="1">
    <location>
        <begin position="158"/>
        <end position="241"/>
    </location>
</feature>
<keyword evidence="4" id="KW-1185">Reference proteome</keyword>
<dbReference type="Proteomes" id="UP000244309">
    <property type="component" value="Unassembled WGS sequence"/>
</dbReference>
<protein>
    <recommendedName>
        <fullName evidence="2">Chromosome segregation in meiosis protein 3 domain-containing protein</fullName>
    </recommendedName>
</protein>
<dbReference type="OrthoDB" id="437078at2759"/>
<dbReference type="GO" id="GO:0031297">
    <property type="term" value="P:replication fork processing"/>
    <property type="evidence" value="ECO:0007669"/>
    <property type="project" value="InterPro"/>
</dbReference>
<sequence length="256" mass="29366">MEAQEDTLGLDKPMKLGRVSKFPKITDELLFNPTRGLPQITKNYKKLSRSIKKNDKRLHDKLKTETSKMAVKRAKVEAEFENLGNVIQFYQFWCHGFFPRANFNDCIRMLRTYKSARLKEYRRSLLDNELHKLKVAKGIITEGDEEQGLQAELDNDDLYAAPGTADGETSSVPQANLNNGSDLEEDDGDWGFMNVNGSNTNGLFIGDDDNDLESERPVDRFDDAQPKPQEYDEYPPEDDIEDDYEEEFAAMREMGM</sequence>
<dbReference type="GO" id="GO:0006974">
    <property type="term" value="P:DNA damage response"/>
    <property type="evidence" value="ECO:0007669"/>
    <property type="project" value="InterPro"/>
</dbReference>
<reference evidence="3 4" key="1">
    <citation type="submission" date="2017-12" db="EMBL/GenBank/DDBJ databases">
        <title>Genome Sequence of a Multidrug-Resistant Candida haemulonii Isolate from a Patient with Chronic Leg Ulcers in Israel.</title>
        <authorList>
            <person name="Chow N.A."/>
            <person name="Gade L."/>
            <person name="Batra D."/>
            <person name="Rowe L.A."/>
            <person name="Ben-Ami R."/>
            <person name="Loparev V.N."/>
            <person name="Litvintseva A.P."/>
        </authorList>
    </citation>
    <scope>NUCLEOTIDE SEQUENCE [LARGE SCALE GENOMIC DNA]</scope>
    <source>
        <strain evidence="3 4">B11899</strain>
    </source>
</reference>
<proteinExistence type="predicted"/>
<gene>
    <name evidence="3" type="ORF">CXQ85_002869</name>
</gene>
<organism evidence="3 4">
    <name type="scientific">Candidozyma haemuli</name>
    <dbReference type="NCBI Taxonomy" id="45357"/>
    <lineage>
        <taxon>Eukaryota</taxon>
        <taxon>Fungi</taxon>
        <taxon>Dikarya</taxon>
        <taxon>Ascomycota</taxon>
        <taxon>Saccharomycotina</taxon>
        <taxon>Pichiomycetes</taxon>
        <taxon>Metschnikowiaceae</taxon>
        <taxon>Candidozyma</taxon>
    </lineage>
</organism>
<feature type="domain" description="Chromosome segregation in meiosis protein 3" evidence="2">
    <location>
        <begin position="24"/>
        <end position="129"/>
    </location>
</feature>
<evidence type="ECO:0000256" key="1">
    <source>
        <dbReference type="SAM" id="MobiDB-lite"/>
    </source>
</evidence>
<evidence type="ECO:0000259" key="2">
    <source>
        <dbReference type="Pfam" id="PF07962"/>
    </source>
</evidence>
<dbReference type="STRING" id="45357.A0A2V1B1K1"/>
<dbReference type="GeneID" id="37008200"/>
<dbReference type="EMBL" id="PKFO01000010">
    <property type="protein sequence ID" value="PVH23141.1"/>
    <property type="molecule type" value="Genomic_DNA"/>
</dbReference>
<dbReference type="AlphaFoldDB" id="A0A2V1B1K1"/>
<evidence type="ECO:0000313" key="3">
    <source>
        <dbReference type="EMBL" id="PVH23141.1"/>
    </source>
</evidence>
<feature type="compositionally biased region" description="Basic and acidic residues" evidence="1">
    <location>
        <begin position="213"/>
        <end position="225"/>
    </location>
</feature>
<dbReference type="RefSeq" id="XP_025344081.1">
    <property type="nucleotide sequence ID" value="XM_025486531.1"/>
</dbReference>
<dbReference type="GO" id="GO:0005634">
    <property type="term" value="C:nucleus"/>
    <property type="evidence" value="ECO:0007669"/>
    <property type="project" value="InterPro"/>
</dbReference>
<comment type="caution">
    <text evidence="3">The sequence shown here is derived from an EMBL/GenBank/DDBJ whole genome shotgun (WGS) entry which is preliminary data.</text>
</comment>
<accession>A0A2V1B1K1</accession>
<dbReference type="Pfam" id="PF07962">
    <property type="entry name" value="Swi3"/>
    <property type="match status" value="1"/>
</dbReference>
<name>A0A2V1B1K1_9ASCO</name>